<feature type="domain" description="RING-type" evidence="2">
    <location>
        <begin position="97"/>
        <end position="136"/>
    </location>
</feature>
<dbReference type="SMART" id="SM00184">
    <property type="entry name" value="RING"/>
    <property type="match status" value="2"/>
</dbReference>
<dbReference type="Pfam" id="PF13639">
    <property type="entry name" value="zf-RING_2"/>
    <property type="match status" value="1"/>
</dbReference>
<dbReference type="GO" id="GO:0008270">
    <property type="term" value="F:zinc ion binding"/>
    <property type="evidence" value="ECO:0007669"/>
    <property type="project" value="UniProtKB-KW"/>
</dbReference>
<evidence type="ECO:0000313" key="3">
    <source>
        <dbReference type="EMBL" id="EST45684.1"/>
    </source>
</evidence>
<keyword evidence="1" id="KW-0862">Zinc</keyword>
<dbReference type="EMBL" id="KI546089">
    <property type="protein sequence ID" value="EST45684.1"/>
    <property type="molecule type" value="Genomic_DNA"/>
</dbReference>
<dbReference type="Gene3D" id="3.30.40.10">
    <property type="entry name" value="Zinc/RING finger domain, C3HC4 (zinc finger)"/>
    <property type="match status" value="1"/>
</dbReference>
<dbReference type="InterPro" id="IPR013083">
    <property type="entry name" value="Znf_RING/FYVE/PHD"/>
</dbReference>
<protein>
    <submittedName>
        <fullName evidence="3">Cysteine-rich protein</fullName>
    </submittedName>
</protein>
<sequence>MGCQQTEISPDIQKHIKQLQLNNDNQYLQHVLQVQQISIEETCFYCLQKSPSFELLCGHKYHSQCVQNQYKSQQICECGYDFLTDVLPVLFCVEQECSICFEKCLNDIKRLQCGHILHQQCFNDLLAFSKRCPVCRSAIE</sequence>
<evidence type="ECO:0000256" key="1">
    <source>
        <dbReference type="PROSITE-ProRule" id="PRU00175"/>
    </source>
</evidence>
<keyword evidence="1" id="KW-0479">Metal-binding</keyword>
<dbReference type="SUPFAM" id="SSF57850">
    <property type="entry name" value="RING/U-box"/>
    <property type="match status" value="1"/>
</dbReference>
<gene>
    <name evidence="3" type="ORF">SS50377_14257</name>
</gene>
<organism evidence="3">
    <name type="scientific">Spironucleus salmonicida</name>
    <dbReference type="NCBI Taxonomy" id="348837"/>
    <lineage>
        <taxon>Eukaryota</taxon>
        <taxon>Metamonada</taxon>
        <taxon>Diplomonadida</taxon>
        <taxon>Hexamitidae</taxon>
        <taxon>Hexamitinae</taxon>
        <taxon>Spironucleus</taxon>
    </lineage>
</organism>
<dbReference type="AlphaFoldDB" id="V6LY27"/>
<keyword evidence="1" id="KW-0863">Zinc-finger</keyword>
<name>V6LY27_9EUKA</name>
<accession>V6LY27</accession>
<evidence type="ECO:0000259" key="2">
    <source>
        <dbReference type="PROSITE" id="PS50089"/>
    </source>
</evidence>
<proteinExistence type="predicted"/>
<dbReference type="InterPro" id="IPR001841">
    <property type="entry name" value="Znf_RING"/>
</dbReference>
<reference evidence="3" key="1">
    <citation type="journal article" date="2014" name="PLoS Genet.">
        <title>The Genome of Spironucleus salmonicida Highlights a Fish Pathogen Adapted to Fluctuating Environments.</title>
        <authorList>
            <person name="Xu F."/>
            <person name="Jerlstrom-Hultqvist J."/>
            <person name="Einarsson E."/>
            <person name="Astvaldsson A."/>
            <person name="Svard S.G."/>
            <person name="Andersson J.O."/>
        </authorList>
    </citation>
    <scope>NUCLEOTIDE SEQUENCE</scope>
</reference>
<dbReference type="PROSITE" id="PS50089">
    <property type="entry name" value="ZF_RING_2"/>
    <property type="match status" value="1"/>
</dbReference>